<feature type="region of interest" description="Disordered" evidence="3">
    <location>
        <begin position="1"/>
        <end position="20"/>
    </location>
</feature>
<keyword evidence="2 4" id="KW-0472">Membrane</keyword>
<comment type="subcellular location">
    <subcellularLocation>
        <location evidence="1">Membrane</location>
    </subcellularLocation>
</comment>
<gene>
    <name evidence="5" type="ORF">QYF68_29105</name>
</gene>
<comment type="caution">
    <text evidence="5">The sequence shown here is derived from an EMBL/GenBank/DDBJ whole genome shotgun (WGS) entry which is preliminary data.</text>
</comment>
<evidence type="ECO:0000256" key="1">
    <source>
        <dbReference type="ARBA" id="ARBA00004370"/>
    </source>
</evidence>
<dbReference type="EMBL" id="JAUHTC010000095">
    <property type="protein sequence ID" value="MDN4521850.1"/>
    <property type="molecule type" value="Genomic_DNA"/>
</dbReference>
<dbReference type="Proteomes" id="UP001172687">
    <property type="component" value="Unassembled WGS sequence"/>
</dbReference>
<evidence type="ECO:0000313" key="5">
    <source>
        <dbReference type="EMBL" id="MDN4521850.1"/>
    </source>
</evidence>
<reference evidence="5" key="1">
    <citation type="submission" date="2023-07" db="EMBL/GenBank/DDBJ databases">
        <title>Degradation of tert-butanol by M. austroafricanum TBA100.</title>
        <authorList>
            <person name="Helbich S."/>
            <person name="Vainshtein Y."/>
        </authorList>
    </citation>
    <scope>NUCLEOTIDE SEQUENCE</scope>
    <source>
        <strain evidence="5">TBA100</strain>
    </source>
</reference>
<evidence type="ECO:0000313" key="6">
    <source>
        <dbReference type="Proteomes" id="UP001172687"/>
    </source>
</evidence>
<accession>A0ABT8HM67</accession>
<dbReference type="PANTHER" id="PTHR37042">
    <property type="entry name" value="OUTER MEMBRANE PROTEIN RV1973"/>
    <property type="match status" value="1"/>
</dbReference>
<protein>
    <submittedName>
        <fullName evidence="5">Mammalian cell entry protein</fullName>
    </submittedName>
</protein>
<evidence type="ECO:0000256" key="3">
    <source>
        <dbReference type="SAM" id="MobiDB-lite"/>
    </source>
</evidence>
<dbReference type="RefSeq" id="WP_235881469.1">
    <property type="nucleotide sequence ID" value="NZ_JAUHTC010000095.1"/>
</dbReference>
<proteinExistence type="predicted"/>
<evidence type="ECO:0000256" key="2">
    <source>
        <dbReference type="ARBA" id="ARBA00023136"/>
    </source>
</evidence>
<dbReference type="PANTHER" id="PTHR37042:SF4">
    <property type="entry name" value="OUTER MEMBRANE PROTEIN RV1973"/>
    <property type="match status" value="1"/>
</dbReference>
<evidence type="ECO:0000256" key="4">
    <source>
        <dbReference type="SAM" id="Phobius"/>
    </source>
</evidence>
<name>A0ABT8HM67_MYCAO</name>
<sequence length="184" mass="20012">MSPRRKVDGASEPDSAVPQPRHRRAWGLPLAVTIATAVAAAAITLCTLVLIAHEKQSRATINDIAALDYVRSFMTEFTSPDPFHANDYADRILAQATGQFAEQYRQNLNAVLVGVAQSEPTTGSVLEAGVSRHNDDGSIDVLVVTKFTAKSPDGKLVMQRATRWVVTAKQEGDRWKISSLIPMI</sequence>
<organism evidence="5 6">
    <name type="scientific">Mycolicibacterium austroafricanum</name>
    <name type="common">Mycobacterium austroafricanum</name>
    <dbReference type="NCBI Taxonomy" id="39687"/>
    <lineage>
        <taxon>Bacteria</taxon>
        <taxon>Bacillati</taxon>
        <taxon>Actinomycetota</taxon>
        <taxon>Actinomycetes</taxon>
        <taxon>Mycobacteriales</taxon>
        <taxon>Mycobacteriaceae</taxon>
        <taxon>Mycolicibacterium</taxon>
    </lineage>
</organism>
<keyword evidence="4" id="KW-1133">Transmembrane helix</keyword>
<feature type="transmembrane region" description="Helical" evidence="4">
    <location>
        <begin position="26"/>
        <end position="51"/>
    </location>
</feature>
<keyword evidence="6" id="KW-1185">Reference proteome</keyword>
<keyword evidence="4" id="KW-0812">Transmembrane</keyword>